<name>A0ABS7QL64_9ACTN</name>
<feature type="domain" description="Oxo-4-hydroxy-4-carboxy-5-ureidoimidazoline decarboxylase" evidence="3">
    <location>
        <begin position="270"/>
        <end position="336"/>
    </location>
</feature>
<feature type="region of interest" description="Disordered" evidence="2">
    <location>
        <begin position="28"/>
        <end position="183"/>
    </location>
</feature>
<evidence type="ECO:0000256" key="1">
    <source>
        <dbReference type="ARBA" id="ARBA00022631"/>
    </source>
</evidence>
<evidence type="ECO:0000313" key="5">
    <source>
        <dbReference type="Proteomes" id="UP001198565"/>
    </source>
</evidence>
<dbReference type="Proteomes" id="UP001198565">
    <property type="component" value="Unassembled WGS sequence"/>
</dbReference>
<feature type="compositionally biased region" description="Pro residues" evidence="2">
    <location>
        <begin position="84"/>
        <end position="94"/>
    </location>
</feature>
<protein>
    <submittedName>
        <fullName evidence="4">2-oxo-4-hydroxy-4-carboxy-5-ureidoimidazoline decarboxylase</fullName>
    </submittedName>
</protein>
<proteinExistence type="predicted"/>
<dbReference type="InterPro" id="IPR036778">
    <property type="entry name" value="OHCU_decarboxylase_sf"/>
</dbReference>
<gene>
    <name evidence="4" type="ORF">K7472_03625</name>
</gene>
<accession>A0ABS7QL64</accession>
<evidence type="ECO:0000256" key="2">
    <source>
        <dbReference type="SAM" id="MobiDB-lite"/>
    </source>
</evidence>
<dbReference type="SUPFAM" id="SSF158694">
    <property type="entry name" value="UraD-Like"/>
    <property type="match status" value="1"/>
</dbReference>
<evidence type="ECO:0000313" key="4">
    <source>
        <dbReference type="EMBL" id="MBY8883931.1"/>
    </source>
</evidence>
<organism evidence="4 5">
    <name type="scientific">Streptantibioticus parmotrematis</name>
    <dbReference type="NCBI Taxonomy" id="2873249"/>
    <lineage>
        <taxon>Bacteria</taxon>
        <taxon>Bacillati</taxon>
        <taxon>Actinomycetota</taxon>
        <taxon>Actinomycetes</taxon>
        <taxon>Kitasatosporales</taxon>
        <taxon>Streptomycetaceae</taxon>
        <taxon>Streptantibioticus</taxon>
    </lineage>
</organism>
<keyword evidence="5" id="KW-1185">Reference proteome</keyword>
<keyword evidence="1" id="KW-0659">Purine metabolism</keyword>
<reference evidence="4 5" key="1">
    <citation type="submission" date="2021-08" db="EMBL/GenBank/DDBJ databases">
        <title>Streptomyces sp. PTM05 isolated from lichen.</title>
        <authorList>
            <person name="Somphong A."/>
            <person name="Phongsopitanun W."/>
            <person name="Tanasupawat S."/>
        </authorList>
    </citation>
    <scope>NUCLEOTIDE SEQUENCE [LARGE SCALE GENOMIC DNA]</scope>
    <source>
        <strain evidence="4 5">Ptm05</strain>
    </source>
</reference>
<dbReference type="EMBL" id="JAINVZ010000002">
    <property type="protein sequence ID" value="MBY8883931.1"/>
    <property type="molecule type" value="Genomic_DNA"/>
</dbReference>
<dbReference type="Pfam" id="PF09349">
    <property type="entry name" value="OHCU_decarbox"/>
    <property type="match status" value="2"/>
</dbReference>
<feature type="domain" description="Oxo-4-hydroxy-4-carboxy-5-ureidoimidazoline decarboxylase" evidence="3">
    <location>
        <begin position="197"/>
        <end position="254"/>
    </location>
</feature>
<evidence type="ECO:0000259" key="3">
    <source>
        <dbReference type="Pfam" id="PF09349"/>
    </source>
</evidence>
<dbReference type="NCBIfam" id="NF010372">
    <property type="entry name" value="PRK13798.1"/>
    <property type="match status" value="1"/>
</dbReference>
<dbReference type="InterPro" id="IPR018020">
    <property type="entry name" value="OHCU_decarboxylase"/>
</dbReference>
<dbReference type="Gene3D" id="1.10.3330.10">
    <property type="entry name" value="Oxo-4-hydroxy-4-carboxy-5-ureidoimidazoline decarboxylase"/>
    <property type="match status" value="2"/>
</dbReference>
<comment type="caution">
    <text evidence="4">The sequence shown here is derived from an EMBL/GenBank/DDBJ whole genome shotgun (WGS) entry which is preliminary data.</text>
</comment>
<feature type="compositionally biased region" description="Basic and acidic residues" evidence="2">
    <location>
        <begin position="29"/>
        <end position="40"/>
    </location>
</feature>
<sequence>MPDPKACAECPYLGGVTLSRPWTLTGISDAHERHAPREGGRGSSCGGRRLRPPLTLLPHNRLKRQPVSRKWTPTVHARSRPSPFRWPAPRPPHATLPSRTSEIRASVGQLRSSPDTLVGPHGAPTPPAAHTQQPHTSGHTHLEPKLASDLPAVPHAPCGATSAPLPAQSRGATTPAAPPPVRPAREARLRTGLARLNAAASGEAERMLLDCCASGRWARRVADHRPYRDLGTLLAAADEAAYDLNPSDLTEALAGECAQPLPPTSGGLAAHTALSAAHAEYERLFGHAFVISLDGVDPEEHANHVLAGIRSRLGNNVEEERNIAAAELRALARARLSALVHADA</sequence>